<evidence type="ECO:0000256" key="2">
    <source>
        <dbReference type="ARBA" id="ARBA00022670"/>
    </source>
</evidence>
<keyword evidence="2" id="KW-0645">Protease</keyword>
<organism evidence="5 6">
    <name type="scientific">Stylosanthes scabra</name>
    <dbReference type="NCBI Taxonomy" id="79078"/>
    <lineage>
        <taxon>Eukaryota</taxon>
        <taxon>Viridiplantae</taxon>
        <taxon>Streptophyta</taxon>
        <taxon>Embryophyta</taxon>
        <taxon>Tracheophyta</taxon>
        <taxon>Spermatophyta</taxon>
        <taxon>Magnoliopsida</taxon>
        <taxon>eudicotyledons</taxon>
        <taxon>Gunneridae</taxon>
        <taxon>Pentapetalae</taxon>
        <taxon>rosids</taxon>
        <taxon>fabids</taxon>
        <taxon>Fabales</taxon>
        <taxon>Fabaceae</taxon>
        <taxon>Papilionoideae</taxon>
        <taxon>50 kb inversion clade</taxon>
        <taxon>dalbergioids sensu lato</taxon>
        <taxon>Dalbergieae</taxon>
        <taxon>Pterocarpus clade</taxon>
        <taxon>Stylosanthes</taxon>
    </lineage>
</organism>
<dbReference type="Gene3D" id="3.40.395.10">
    <property type="entry name" value="Adenoviral Proteinase, Chain A"/>
    <property type="match status" value="1"/>
</dbReference>
<evidence type="ECO:0000259" key="4">
    <source>
        <dbReference type="Pfam" id="PF02902"/>
    </source>
</evidence>
<evidence type="ECO:0000313" key="6">
    <source>
        <dbReference type="Proteomes" id="UP001341840"/>
    </source>
</evidence>
<sequence>MCDVGVEEGCVTKQEGSLHGKADSKSVGRDGVGNNGLRSCKTDCVETASGISAKIGICHLFIGGHEYPLLYQAAIFGSPFAFWSHNRTEMLAEETPNCLELAFRPSAGMRFVGTELAVAAYIFANAGEENERIYQDANCDGSRFRLWSLIPGEELYDDVLNMVVGMCSGSKRDGSAWWLPTTFSIYIPMHIGRHWYLMLINIWGREIVYLDSQRSDDERETSARVAQMMEVARFVEEMLREKSFWSKKDAYPPYVTDYEPLAPDVGYQAPGSMDYGVWEINASTRMALAVDLVTSPQNPLADVIWERAVNFWDAEMLRNHRIEEAANLKSRSPPPSGSSTI</sequence>
<comment type="caution">
    <text evidence="5">The sequence shown here is derived from an EMBL/GenBank/DDBJ whole genome shotgun (WGS) entry which is preliminary data.</text>
</comment>
<accession>A0ABU6S4G9</accession>
<protein>
    <recommendedName>
        <fullName evidence="4">Ubiquitin-like protease family profile domain-containing protein</fullName>
    </recommendedName>
</protein>
<dbReference type="InterPro" id="IPR038765">
    <property type="entry name" value="Papain-like_cys_pep_sf"/>
</dbReference>
<dbReference type="InterPro" id="IPR003653">
    <property type="entry name" value="Peptidase_C48_C"/>
</dbReference>
<reference evidence="5 6" key="1">
    <citation type="journal article" date="2023" name="Plants (Basel)">
        <title>Bridging the Gap: Combining Genomics and Transcriptomics Approaches to Understand Stylosanthes scabra, an Orphan Legume from the Brazilian Caatinga.</title>
        <authorList>
            <person name="Ferreira-Neto J.R.C."/>
            <person name="da Silva M.D."/>
            <person name="Binneck E."/>
            <person name="de Melo N.F."/>
            <person name="da Silva R.H."/>
            <person name="de Melo A.L.T.M."/>
            <person name="Pandolfi V."/>
            <person name="Bustamante F.O."/>
            <person name="Brasileiro-Vidal A.C."/>
            <person name="Benko-Iseppon A.M."/>
        </authorList>
    </citation>
    <scope>NUCLEOTIDE SEQUENCE [LARGE SCALE GENOMIC DNA]</scope>
    <source>
        <tissue evidence="5">Leaves</tissue>
    </source>
</reference>
<dbReference type="EMBL" id="JASCZI010060426">
    <property type="protein sequence ID" value="MED6130963.1"/>
    <property type="molecule type" value="Genomic_DNA"/>
</dbReference>
<evidence type="ECO:0000256" key="1">
    <source>
        <dbReference type="ARBA" id="ARBA00005234"/>
    </source>
</evidence>
<evidence type="ECO:0000256" key="3">
    <source>
        <dbReference type="ARBA" id="ARBA00022801"/>
    </source>
</evidence>
<comment type="similarity">
    <text evidence="1">Belongs to the peptidase C48 family.</text>
</comment>
<proteinExistence type="inferred from homology"/>
<dbReference type="Proteomes" id="UP001341840">
    <property type="component" value="Unassembled WGS sequence"/>
</dbReference>
<gene>
    <name evidence="5" type="ORF">PIB30_005617</name>
</gene>
<name>A0ABU6S4G9_9FABA</name>
<feature type="domain" description="Ubiquitin-like protease family profile" evidence="4">
    <location>
        <begin position="178"/>
        <end position="258"/>
    </location>
</feature>
<dbReference type="Pfam" id="PF02902">
    <property type="entry name" value="Peptidase_C48"/>
    <property type="match status" value="1"/>
</dbReference>
<evidence type="ECO:0000313" key="5">
    <source>
        <dbReference type="EMBL" id="MED6130963.1"/>
    </source>
</evidence>
<dbReference type="SUPFAM" id="SSF54001">
    <property type="entry name" value="Cysteine proteinases"/>
    <property type="match status" value="1"/>
</dbReference>
<keyword evidence="6" id="KW-1185">Reference proteome</keyword>
<keyword evidence="3" id="KW-0378">Hydrolase</keyword>